<sequence>MTSNYGTQQPAVRQFSVTPPWRRDNAGRFPSGGIQEPHAQQYPAPPQQLNTSSTGALPATSSPEPAARQFSVIPPWRRRQVMPARQQINDDNLQHPRPVRPALRFAGVLTPQNSERASLKRTYRPKPNRQPRAICPRWSLKFHN</sequence>
<dbReference type="Proteomes" id="UP000076449">
    <property type="component" value="Chromosome III"/>
</dbReference>
<reference evidence="2" key="1">
    <citation type="journal article" date="2014" name="Genome Announc.">
        <title>Complete sequencing and chromosome-scale genome assembly of the industrial progenitor strain P2niaD18 from the penicillin producer Penicillium chrysogenum.</title>
        <authorList>
            <person name="Specht T."/>
            <person name="Dahlmann T.A."/>
            <person name="Zadra I."/>
            <person name="Kurnsteiner H."/>
            <person name="Kuck U."/>
        </authorList>
    </citation>
    <scope>NUCLEOTIDE SEQUENCE [LARGE SCALE GENOMIC DNA]</scope>
    <source>
        <strain evidence="2">P2niaD18</strain>
    </source>
</reference>
<organism evidence="2">
    <name type="scientific">Penicillium chrysogenum</name>
    <name type="common">Penicillium notatum</name>
    <dbReference type="NCBI Taxonomy" id="5076"/>
    <lineage>
        <taxon>Eukaryota</taxon>
        <taxon>Fungi</taxon>
        <taxon>Dikarya</taxon>
        <taxon>Ascomycota</taxon>
        <taxon>Pezizomycotina</taxon>
        <taxon>Eurotiomycetes</taxon>
        <taxon>Eurotiomycetidae</taxon>
        <taxon>Eurotiales</taxon>
        <taxon>Aspergillaceae</taxon>
        <taxon>Penicillium</taxon>
        <taxon>Penicillium chrysogenum species complex</taxon>
    </lineage>
</organism>
<accession>A0A162BZW7</accession>
<proteinExistence type="predicted"/>
<protein>
    <submittedName>
        <fullName evidence="2">Uncharacterized protein</fullName>
    </submittedName>
</protein>
<name>A0A162BZW7_PENCH</name>
<dbReference type="AlphaFoldDB" id="A0A162BZW7"/>
<evidence type="ECO:0000313" key="2">
    <source>
        <dbReference type="EMBL" id="KZN84473.1"/>
    </source>
</evidence>
<feature type="region of interest" description="Disordered" evidence="1">
    <location>
        <begin position="1"/>
        <end position="75"/>
    </location>
</feature>
<feature type="compositionally biased region" description="Polar residues" evidence="1">
    <location>
        <begin position="49"/>
        <end position="63"/>
    </location>
</feature>
<gene>
    <name evidence="2" type="ORF">EN45_086110</name>
</gene>
<dbReference type="EMBL" id="CM002800">
    <property type="protein sequence ID" value="KZN84473.1"/>
    <property type="molecule type" value="Genomic_DNA"/>
</dbReference>
<feature type="compositionally biased region" description="Polar residues" evidence="1">
    <location>
        <begin position="1"/>
        <end position="17"/>
    </location>
</feature>
<evidence type="ECO:0000256" key="1">
    <source>
        <dbReference type="SAM" id="MobiDB-lite"/>
    </source>
</evidence>